<protein>
    <submittedName>
        <fullName evidence="2">Rhodanese-like domain-containing protein</fullName>
    </submittedName>
</protein>
<dbReference type="Proteomes" id="UP000092714">
    <property type="component" value="Unassembled WGS sequence"/>
</dbReference>
<comment type="caution">
    <text evidence="2">The sequence shown here is derived from an EMBL/GenBank/DDBJ whole genome shotgun (WGS) entry which is preliminary data.</text>
</comment>
<feature type="domain" description="Rhodanese" evidence="1">
    <location>
        <begin position="18"/>
        <end position="105"/>
    </location>
</feature>
<dbReference type="eggNOG" id="COG0607">
    <property type="taxonomic scope" value="Bacteria"/>
</dbReference>
<accession>A0A174VDE0</accession>
<keyword evidence="3" id="KW-1185">Reference proteome</keyword>
<dbReference type="CDD" id="cd00158">
    <property type="entry name" value="RHOD"/>
    <property type="match status" value="1"/>
</dbReference>
<reference evidence="2 3" key="1">
    <citation type="submission" date="2016-06" db="EMBL/GenBank/DDBJ databases">
        <authorList>
            <person name="Kjaerup R.B."/>
            <person name="Dalgaard T.S."/>
            <person name="Juul-Madsen H.R."/>
        </authorList>
    </citation>
    <scope>NUCLEOTIDE SEQUENCE [LARGE SCALE GENOMIC DNA]</scope>
    <source>
        <strain evidence="2 3">373-A1</strain>
    </source>
</reference>
<dbReference type="InterPro" id="IPR036873">
    <property type="entry name" value="Rhodanese-like_dom_sf"/>
</dbReference>
<dbReference type="SMART" id="SM00450">
    <property type="entry name" value="RHOD"/>
    <property type="match status" value="1"/>
</dbReference>
<sequence>MDFIKNLGDKEAQAFIENNKELVILDVRRYNEFKTGNIPNSINIPVEELEWEIEQLEDYKDKPILVYCRAGHRSVVACNILNDAGFEKLYNLSYGTLGYTGRLEPI</sequence>
<dbReference type="EMBL" id="MAPZ01000016">
    <property type="protein sequence ID" value="OBY11309.1"/>
    <property type="molecule type" value="Genomic_DNA"/>
</dbReference>
<gene>
    <name evidence="2" type="ORF">CP373A1_07385</name>
</gene>
<dbReference type="PANTHER" id="PTHR43031:SF1">
    <property type="entry name" value="PYRIDINE NUCLEOTIDE-DISULPHIDE OXIDOREDUCTASE"/>
    <property type="match status" value="1"/>
</dbReference>
<dbReference type="GeneID" id="42775416"/>
<dbReference type="PANTHER" id="PTHR43031">
    <property type="entry name" value="FAD-DEPENDENT OXIDOREDUCTASE"/>
    <property type="match status" value="1"/>
</dbReference>
<evidence type="ECO:0000313" key="3">
    <source>
        <dbReference type="Proteomes" id="UP000092714"/>
    </source>
</evidence>
<dbReference type="PROSITE" id="PS50206">
    <property type="entry name" value="RHODANESE_3"/>
    <property type="match status" value="1"/>
</dbReference>
<dbReference type="OrthoDB" id="9800872at2"/>
<dbReference type="SUPFAM" id="SSF52821">
    <property type="entry name" value="Rhodanese/Cell cycle control phosphatase"/>
    <property type="match status" value="1"/>
</dbReference>
<evidence type="ECO:0000313" key="2">
    <source>
        <dbReference type="EMBL" id="OBY11309.1"/>
    </source>
</evidence>
<dbReference type="InterPro" id="IPR050229">
    <property type="entry name" value="GlpE_sulfurtransferase"/>
</dbReference>
<dbReference type="AlphaFoldDB" id="A0A174VDE0"/>
<dbReference type="InterPro" id="IPR001763">
    <property type="entry name" value="Rhodanese-like_dom"/>
</dbReference>
<organism evidence="2 3">
    <name type="scientific">Clostridium paraputrificum</name>
    <dbReference type="NCBI Taxonomy" id="29363"/>
    <lineage>
        <taxon>Bacteria</taxon>
        <taxon>Bacillati</taxon>
        <taxon>Bacillota</taxon>
        <taxon>Clostridia</taxon>
        <taxon>Eubacteriales</taxon>
        <taxon>Clostridiaceae</taxon>
        <taxon>Clostridium</taxon>
    </lineage>
</organism>
<name>A0A174VDE0_9CLOT</name>
<dbReference type="Pfam" id="PF00581">
    <property type="entry name" value="Rhodanese"/>
    <property type="match status" value="1"/>
</dbReference>
<dbReference type="RefSeq" id="WP_027097581.1">
    <property type="nucleotide sequence ID" value="NZ_CABHIH010000001.1"/>
</dbReference>
<dbReference type="Gene3D" id="3.40.250.10">
    <property type="entry name" value="Rhodanese-like domain"/>
    <property type="match status" value="1"/>
</dbReference>
<proteinExistence type="predicted"/>
<evidence type="ECO:0000259" key="1">
    <source>
        <dbReference type="PROSITE" id="PS50206"/>
    </source>
</evidence>